<evidence type="ECO:0000313" key="3">
    <source>
        <dbReference type="Proteomes" id="UP000285610"/>
    </source>
</evidence>
<evidence type="ECO:0000313" key="1">
    <source>
        <dbReference type="EMBL" id="MDB8688371.1"/>
    </source>
</evidence>
<gene>
    <name evidence="2" type="ORF">DWZ50_18525</name>
    <name evidence="1" type="ORF">PNW85_17200</name>
</gene>
<reference evidence="1" key="2">
    <citation type="submission" date="2023-01" db="EMBL/GenBank/DDBJ databases">
        <title>Human gut microbiome strain richness.</title>
        <authorList>
            <person name="Chen-Liaw A."/>
        </authorList>
    </citation>
    <scope>NUCLEOTIDE SEQUENCE</scope>
    <source>
        <strain evidence="1">RTP21484st1_H11_RTP21484_190118</strain>
    </source>
</reference>
<accession>A0A415S232</accession>
<name>A0A415S232_MEDGN</name>
<proteinExistence type="predicted"/>
<organism evidence="2 3">
    <name type="scientific">Mediterraneibacter gnavus</name>
    <name type="common">Ruminococcus gnavus</name>
    <dbReference type="NCBI Taxonomy" id="33038"/>
    <lineage>
        <taxon>Bacteria</taxon>
        <taxon>Bacillati</taxon>
        <taxon>Bacillota</taxon>
        <taxon>Clostridia</taxon>
        <taxon>Lachnospirales</taxon>
        <taxon>Lachnospiraceae</taxon>
        <taxon>Mediterraneibacter</taxon>
    </lineage>
</organism>
<evidence type="ECO:0000313" key="2">
    <source>
        <dbReference type="EMBL" id="RHM69157.1"/>
    </source>
</evidence>
<dbReference type="Proteomes" id="UP001212160">
    <property type="component" value="Unassembled WGS sequence"/>
</dbReference>
<dbReference type="EMBL" id="QRQE01000076">
    <property type="protein sequence ID" value="RHM69157.1"/>
    <property type="molecule type" value="Genomic_DNA"/>
</dbReference>
<dbReference type="EMBL" id="JAQMLA010000080">
    <property type="protein sequence ID" value="MDB8688371.1"/>
    <property type="molecule type" value="Genomic_DNA"/>
</dbReference>
<comment type="caution">
    <text evidence="2">The sequence shown here is derived from an EMBL/GenBank/DDBJ whole genome shotgun (WGS) entry which is preliminary data.</text>
</comment>
<reference evidence="2 3" key="1">
    <citation type="submission" date="2018-08" db="EMBL/GenBank/DDBJ databases">
        <title>A genome reference for cultivated species of the human gut microbiota.</title>
        <authorList>
            <person name="Zou Y."/>
            <person name="Xue W."/>
            <person name="Luo G."/>
        </authorList>
    </citation>
    <scope>NUCLEOTIDE SEQUENCE [LARGE SCALE GENOMIC DNA]</scope>
    <source>
        <strain evidence="2 3">AF33-12</strain>
    </source>
</reference>
<dbReference type="AlphaFoldDB" id="A0A415S232"/>
<dbReference type="Proteomes" id="UP000285610">
    <property type="component" value="Unassembled WGS sequence"/>
</dbReference>
<sequence length="117" mass="12768">MKLSSLPIDMEKVLQGVMLVGDGKMYNDYAEGVKQDTGGYAYDCLAPMLNYEKLTVKIPGKLEPIISYTGKPIPVTFEGVAGKAYQNFRKGGEIELSVMAEKISVADKSSVKLNRGE</sequence>
<dbReference type="RefSeq" id="WP_118445371.1">
    <property type="nucleotide sequence ID" value="NZ_JAQMLA010000080.1"/>
</dbReference>
<protein>
    <submittedName>
        <fullName evidence="2">Uncharacterized protein</fullName>
    </submittedName>
</protein>